<sequence length="100" mass="10946">MLNDSSDKHLLLGEKRAEQPDHVLMHFVGKPDACDQWLLKTSWRISHLDGGAEIDFVACPPAEDCAKLASDRMTRGDRASLRALQKQRAAGAPCECAVCA</sequence>
<proteinExistence type="predicted"/>
<organism evidence="1">
    <name type="scientific">Marseillevirus LCMAC103</name>
    <dbReference type="NCBI Taxonomy" id="2506604"/>
    <lineage>
        <taxon>Viruses</taxon>
        <taxon>Varidnaviria</taxon>
        <taxon>Bamfordvirae</taxon>
        <taxon>Nucleocytoviricota</taxon>
        <taxon>Megaviricetes</taxon>
        <taxon>Pimascovirales</taxon>
        <taxon>Pimascovirales incertae sedis</taxon>
        <taxon>Marseilleviridae</taxon>
    </lineage>
</organism>
<evidence type="ECO:0000313" key="1">
    <source>
        <dbReference type="EMBL" id="QBK86953.1"/>
    </source>
</evidence>
<accession>A0A481YUG8</accession>
<dbReference type="EMBL" id="MK500339">
    <property type="protein sequence ID" value="QBK86953.1"/>
    <property type="molecule type" value="Genomic_DNA"/>
</dbReference>
<protein>
    <submittedName>
        <fullName evidence="1">Uncharacterized protein</fullName>
    </submittedName>
</protein>
<name>A0A481YUG8_9VIRU</name>
<gene>
    <name evidence="1" type="ORF">LCMAC103_02950</name>
</gene>
<reference evidence="1" key="1">
    <citation type="journal article" date="2019" name="MBio">
        <title>Virus Genomes from Deep Sea Sediments Expand the Ocean Megavirome and Support Independent Origins of Viral Gigantism.</title>
        <authorList>
            <person name="Backstrom D."/>
            <person name="Yutin N."/>
            <person name="Jorgensen S.L."/>
            <person name="Dharamshi J."/>
            <person name="Homa F."/>
            <person name="Zaremba-Niedwiedzka K."/>
            <person name="Spang A."/>
            <person name="Wolf Y.I."/>
            <person name="Koonin E.V."/>
            <person name="Ettema T.J."/>
        </authorList>
    </citation>
    <scope>NUCLEOTIDE SEQUENCE</scope>
</reference>